<organism evidence="2 3">
    <name type="scientific">Dreissena polymorpha</name>
    <name type="common">Zebra mussel</name>
    <name type="synonym">Mytilus polymorpha</name>
    <dbReference type="NCBI Taxonomy" id="45954"/>
    <lineage>
        <taxon>Eukaryota</taxon>
        <taxon>Metazoa</taxon>
        <taxon>Spiralia</taxon>
        <taxon>Lophotrochozoa</taxon>
        <taxon>Mollusca</taxon>
        <taxon>Bivalvia</taxon>
        <taxon>Autobranchia</taxon>
        <taxon>Heteroconchia</taxon>
        <taxon>Euheterodonta</taxon>
        <taxon>Imparidentia</taxon>
        <taxon>Neoheterodontei</taxon>
        <taxon>Myida</taxon>
        <taxon>Dreissenoidea</taxon>
        <taxon>Dreissenidae</taxon>
        <taxon>Dreissena</taxon>
    </lineage>
</organism>
<reference evidence="2" key="2">
    <citation type="submission" date="2020-11" db="EMBL/GenBank/DDBJ databases">
        <authorList>
            <person name="McCartney M.A."/>
            <person name="Auch B."/>
            <person name="Kono T."/>
            <person name="Mallez S."/>
            <person name="Becker A."/>
            <person name="Gohl D.M."/>
            <person name="Silverstein K.A.T."/>
            <person name="Koren S."/>
            <person name="Bechman K.B."/>
            <person name="Herman A."/>
            <person name="Abrahante J.E."/>
            <person name="Garbe J."/>
        </authorList>
    </citation>
    <scope>NUCLEOTIDE SEQUENCE</scope>
    <source>
        <strain evidence="2">Duluth1</strain>
        <tissue evidence="2">Whole animal</tissue>
    </source>
</reference>
<dbReference type="Pfam" id="PF00386">
    <property type="entry name" value="C1q"/>
    <property type="match status" value="1"/>
</dbReference>
<protein>
    <recommendedName>
        <fullName evidence="1">C1q domain-containing protein</fullName>
    </recommendedName>
</protein>
<dbReference type="Gene3D" id="2.60.120.40">
    <property type="match status" value="1"/>
</dbReference>
<proteinExistence type="predicted"/>
<gene>
    <name evidence="2" type="ORF">DPMN_084413</name>
</gene>
<dbReference type="EMBL" id="JAIWYP010000016">
    <property type="protein sequence ID" value="KAH3696931.1"/>
    <property type="molecule type" value="Genomic_DNA"/>
</dbReference>
<evidence type="ECO:0000313" key="3">
    <source>
        <dbReference type="Proteomes" id="UP000828390"/>
    </source>
</evidence>
<accession>A0A9D3YD32</accession>
<evidence type="ECO:0000313" key="2">
    <source>
        <dbReference type="EMBL" id="KAH3696931.1"/>
    </source>
</evidence>
<dbReference type="InterPro" id="IPR008983">
    <property type="entry name" value="Tumour_necrosis_fac-like_dom"/>
</dbReference>
<dbReference type="InterPro" id="IPR001073">
    <property type="entry name" value="C1q_dom"/>
</dbReference>
<dbReference type="AlphaFoldDB" id="A0A9D3YD32"/>
<dbReference type="Proteomes" id="UP000828390">
    <property type="component" value="Unassembled WGS sequence"/>
</dbReference>
<evidence type="ECO:0000259" key="1">
    <source>
        <dbReference type="Pfam" id="PF00386"/>
    </source>
</evidence>
<keyword evidence="3" id="KW-1185">Reference proteome</keyword>
<sequence>MSSFTRLTVTYAYNEGDATCSSDSTSVKLNRNEHVWLRMQRQFNSHELYEYLNAWNTFTGALVQEL</sequence>
<dbReference type="SUPFAM" id="SSF49842">
    <property type="entry name" value="TNF-like"/>
    <property type="match status" value="1"/>
</dbReference>
<feature type="domain" description="C1q" evidence="1">
    <location>
        <begin position="7"/>
        <end position="63"/>
    </location>
</feature>
<reference evidence="2" key="1">
    <citation type="journal article" date="2019" name="bioRxiv">
        <title>The Genome of the Zebra Mussel, Dreissena polymorpha: A Resource for Invasive Species Research.</title>
        <authorList>
            <person name="McCartney M.A."/>
            <person name="Auch B."/>
            <person name="Kono T."/>
            <person name="Mallez S."/>
            <person name="Zhang Y."/>
            <person name="Obille A."/>
            <person name="Becker A."/>
            <person name="Abrahante J.E."/>
            <person name="Garbe J."/>
            <person name="Badalamenti J.P."/>
            <person name="Herman A."/>
            <person name="Mangelson H."/>
            <person name="Liachko I."/>
            <person name="Sullivan S."/>
            <person name="Sone E.D."/>
            <person name="Koren S."/>
            <person name="Silverstein K.A.T."/>
            <person name="Beckman K.B."/>
            <person name="Gohl D.M."/>
        </authorList>
    </citation>
    <scope>NUCLEOTIDE SEQUENCE</scope>
    <source>
        <strain evidence="2">Duluth1</strain>
        <tissue evidence="2">Whole animal</tissue>
    </source>
</reference>
<name>A0A9D3YD32_DREPO</name>
<comment type="caution">
    <text evidence="2">The sequence shown here is derived from an EMBL/GenBank/DDBJ whole genome shotgun (WGS) entry which is preliminary data.</text>
</comment>